<feature type="region of interest" description="Disordered" evidence="2">
    <location>
        <begin position="684"/>
        <end position="734"/>
    </location>
</feature>
<protein>
    <submittedName>
        <fullName evidence="3">Uncharacterized protein</fullName>
    </submittedName>
</protein>
<dbReference type="PANTHER" id="PTHR23159:SF31">
    <property type="entry name" value="CENTROSOME-ASSOCIATED PROTEIN CEP250 ISOFORM X1"/>
    <property type="match status" value="1"/>
</dbReference>
<evidence type="ECO:0000256" key="1">
    <source>
        <dbReference type="SAM" id="Coils"/>
    </source>
</evidence>
<evidence type="ECO:0000313" key="4">
    <source>
        <dbReference type="Proteomes" id="UP001150925"/>
    </source>
</evidence>
<feature type="region of interest" description="Disordered" evidence="2">
    <location>
        <begin position="321"/>
        <end position="365"/>
    </location>
</feature>
<dbReference type="AlphaFoldDB" id="A0A9W8AWN8"/>
<keyword evidence="4" id="KW-1185">Reference proteome</keyword>
<feature type="compositionally biased region" description="Polar residues" evidence="2">
    <location>
        <begin position="330"/>
        <end position="365"/>
    </location>
</feature>
<feature type="compositionally biased region" description="Polar residues" evidence="2">
    <location>
        <begin position="709"/>
        <end position="734"/>
    </location>
</feature>
<reference evidence="3" key="1">
    <citation type="submission" date="2022-07" db="EMBL/GenBank/DDBJ databases">
        <title>Phylogenomic reconstructions and comparative analyses of Kickxellomycotina fungi.</title>
        <authorList>
            <person name="Reynolds N.K."/>
            <person name="Stajich J.E."/>
            <person name="Barry K."/>
            <person name="Grigoriev I.V."/>
            <person name="Crous P."/>
            <person name="Smith M.E."/>
        </authorList>
    </citation>
    <scope>NUCLEOTIDE SEQUENCE</scope>
    <source>
        <strain evidence="3">RSA 1196</strain>
    </source>
</reference>
<dbReference type="PANTHER" id="PTHR23159">
    <property type="entry name" value="CENTROSOMAL PROTEIN 2"/>
    <property type="match status" value="1"/>
</dbReference>
<feature type="compositionally biased region" description="Polar residues" evidence="2">
    <location>
        <begin position="687"/>
        <end position="701"/>
    </location>
</feature>
<sequence length="863" mass="94901">MTTQSRGLAATAMDQSHALENWQSRLLGQQLMIEALTEKLAKWQDEQREEWDQAQEAFAQERKRLVDQSTALQIQVETLQKAQQVDMNYRSLNHSVLSAAAAAEAAMVDLQHSDAAFEGSNSDIFYDASVASDSALRRSMSGKMSGEALKTTVIPEAGTRSGRLSGEGTERSADVDGVGEEEREVIAPEGAKTSTSVRKSTAHSSEPSPPALSEVRNPTARDNIKASGDVLDEDIVGSVIQSQLKSSLSEDPTLHYSREVTELQTKVCDLESDKLQLLEKVQMLEYELEHTNNRQDLVTRHLEAAMDRHQQQFQDTALPNSSLQLPSQSIGANGQTGNTPDSAILSGLSSPGTLLDSESPSQSSPIARSLSFITKGLKSASGMASSGKTSKSVAMGLNLKDLSQPPPGVYNTPTAASTPDEERGTQIPQGQDDCLSPPMGPLPPPPSAEPIPALQSGPVTNSSTVESVTLTTYQKEMERLEREVNQLDMKNKQLTKTTNSMEEELLHVADLNDQLEEELGELRQRVQVYELQNQSSLQPPSAPPSVVGRSRKNSQSARSVDPHCGGFDLDSSLLNPTSDLDNDSIVASSPPNQSFTGLFNNSFGPIERSQSNTGYRHGGCHDTNHQRLNEDIGELQTKLTGLQVLVDEQQAKIQRQESILATTELKLRETEAHLEELQEEKAHLETQLQATLRSSNESTKGPTPRPSMDTDSIMSTDTSRQAPPSLSNQFLNRTGSIKSPGIQYTDAEIIQMRNRIRTLESDIQAHLNLVQTLESTLTETEQERERTQKNMDELNQQVLSQTSEIKTLRDQLHVLRMQLDEAKNWADLEKRKLEMLKLKNQELTEEITDLKASKKSSGGFLCF</sequence>
<accession>A0A9W8AWN8</accession>
<dbReference type="EMBL" id="JANBPY010000169">
    <property type="protein sequence ID" value="KAJ1968522.1"/>
    <property type="molecule type" value="Genomic_DNA"/>
</dbReference>
<comment type="caution">
    <text evidence="3">The sequence shown here is derived from an EMBL/GenBank/DDBJ whole genome shotgun (WGS) entry which is preliminary data.</text>
</comment>
<feature type="region of interest" description="Disordered" evidence="2">
    <location>
        <begin position="141"/>
        <end position="219"/>
    </location>
</feature>
<keyword evidence="1" id="KW-0175">Coiled coil</keyword>
<evidence type="ECO:0000313" key="3">
    <source>
        <dbReference type="EMBL" id="KAJ1968522.1"/>
    </source>
</evidence>
<dbReference type="Proteomes" id="UP001150925">
    <property type="component" value="Unassembled WGS sequence"/>
</dbReference>
<feature type="coiled-coil region" evidence="1">
    <location>
        <begin position="756"/>
        <end position="853"/>
    </location>
</feature>
<feature type="region of interest" description="Disordered" evidence="2">
    <location>
        <begin position="398"/>
        <end position="466"/>
    </location>
</feature>
<feature type="region of interest" description="Disordered" evidence="2">
    <location>
        <begin position="531"/>
        <end position="572"/>
    </location>
</feature>
<feature type="compositionally biased region" description="Polar residues" evidence="2">
    <location>
        <begin position="192"/>
        <end position="206"/>
    </location>
</feature>
<feature type="compositionally biased region" description="Polar residues" evidence="2">
    <location>
        <begin position="457"/>
        <end position="466"/>
    </location>
</feature>
<proteinExistence type="predicted"/>
<name>A0A9W8AWN8_9FUNG</name>
<dbReference type="SUPFAM" id="SSF57997">
    <property type="entry name" value="Tropomyosin"/>
    <property type="match status" value="1"/>
</dbReference>
<organism evidence="3 4">
    <name type="scientific">Dispira parvispora</name>
    <dbReference type="NCBI Taxonomy" id="1520584"/>
    <lineage>
        <taxon>Eukaryota</taxon>
        <taxon>Fungi</taxon>
        <taxon>Fungi incertae sedis</taxon>
        <taxon>Zoopagomycota</taxon>
        <taxon>Kickxellomycotina</taxon>
        <taxon>Dimargaritomycetes</taxon>
        <taxon>Dimargaritales</taxon>
        <taxon>Dimargaritaceae</taxon>
        <taxon>Dispira</taxon>
    </lineage>
</organism>
<feature type="compositionally biased region" description="Pro residues" evidence="2">
    <location>
        <begin position="438"/>
        <end position="449"/>
    </location>
</feature>
<evidence type="ECO:0000256" key="2">
    <source>
        <dbReference type="SAM" id="MobiDB-lite"/>
    </source>
</evidence>
<gene>
    <name evidence="3" type="ORF">IWQ62_001194</name>
</gene>